<keyword evidence="2" id="KW-1185">Reference proteome</keyword>
<proteinExistence type="predicted"/>
<accession>A0ABQ9HJX8</accession>
<comment type="caution">
    <text evidence="1">The sequence shown here is derived from an EMBL/GenBank/DDBJ whole genome shotgun (WGS) entry which is preliminary data.</text>
</comment>
<dbReference type="EMBL" id="JARBHB010000005">
    <property type="protein sequence ID" value="KAJ8884651.1"/>
    <property type="molecule type" value="Genomic_DNA"/>
</dbReference>
<sequence length="212" mass="23570">MFNKVMQTEDQPFDNFLTSVINQGKKCELQEQTNSLLCDKIASCRDNQTPTSSHEDRNISNVRGNLHGKIWQRKTLETNRKGAVIIFTVRVLHVWGFPPVKGIPAFGKSFHECGKPGHFAHMCRSPQVTTLTDATLQPEKGQHAHNVDEEEVFLLDTGARCNVITTSIANKCKLKIIQSKTRSLMAFSKDSVPVLGEVPLPVVTDSKMAAVV</sequence>
<name>A0ABQ9HJX8_9NEOP</name>
<gene>
    <name evidence="1" type="ORF">PR048_016509</name>
</gene>
<dbReference type="Gene3D" id="2.40.70.10">
    <property type="entry name" value="Acid Proteases"/>
    <property type="match status" value="1"/>
</dbReference>
<evidence type="ECO:0000313" key="1">
    <source>
        <dbReference type="EMBL" id="KAJ8884651.1"/>
    </source>
</evidence>
<reference evidence="1 2" key="1">
    <citation type="submission" date="2023-02" db="EMBL/GenBank/DDBJ databases">
        <title>LHISI_Scaffold_Assembly.</title>
        <authorList>
            <person name="Stuart O.P."/>
            <person name="Cleave R."/>
            <person name="Magrath M.J.L."/>
            <person name="Mikheyev A.S."/>
        </authorList>
    </citation>
    <scope>NUCLEOTIDE SEQUENCE [LARGE SCALE GENOMIC DNA]</scope>
    <source>
        <strain evidence="1">Daus_M_001</strain>
        <tissue evidence="1">Leg muscle</tissue>
    </source>
</reference>
<dbReference type="InterPro" id="IPR021109">
    <property type="entry name" value="Peptidase_aspartic_dom_sf"/>
</dbReference>
<evidence type="ECO:0000313" key="2">
    <source>
        <dbReference type="Proteomes" id="UP001159363"/>
    </source>
</evidence>
<organism evidence="1 2">
    <name type="scientific">Dryococelus australis</name>
    <dbReference type="NCBI Taxonomy" id="614101"/>
    <lineage>
        <taxon>Eukaryota</taxon>
        <taxon>Metazoa</taxon>
        <taxon>Ecdysozoa</taxon>
        <taxon>Arthropoda</taxon>
        <taxon>Hexapoda</taxon>
        <taxon>Insecta</taxon>
        <taxon>Pterygota</taxon>
        <taxon>Neoptera</taxon>
        <taxon>Polyneoptera</taxon>
        <taxon>Phasmatodea</taxon>
        <taxon>Verophasmatodea</taxon>
        <taxon>Anareolatae</taxon>
        <taxon>Phasmatidae</taxon>
        <taxon>Eurycanthinae</taxon>
        <taxon>Dryococelus</taxon>
    </lineage>
</organism>
<dbReference type="Proteomes" id="UP001159363">
    <property type="component" value="Chromosome 4"/>
</dbReference>
<protein>
    <recommendedName>
        <fullName evidence="3">CCHC-type domain-containing protein</fullName>
    </recommendedName>
</protein>
<evidence type="ECO:0008006" key="3">
    <source>
        <dbReference type="Google" id="ProtNLM"/>
    </source>
</evidence>